<reference evidence="2 3" key="1">
    <citation type="submission" date="2007-06" db="EMBL/GenBank/DDBJ databases">
        <authorList>
            <person name="Shimkets L."/>
            <person name="Ferriera S."/>
            <person name="Johnson J."/>
            <person name="Kravitz S."/>
            <person name="Beeson K."/>
            <person name="Sutton G."/>
            <person name="Rogers Y.-H."/>
            <person name="Friedman R."/>
            <person name="Frazier M."/>
            <person name="Venter J.C."/>
        </authorList>
    </citation>
    <scope>NUCLEOTIDE SEQUENCE [LARGE SCALE GENOMIC DNA]</scope>
    <source>
        <strain evidence="2 3">SIR-1</strain>
    </source>
</reference>
<comment type="caution">
    <text evidence="2">The sequence shown here is derived from an EMBL/GenBank/DDBJ whole genome shotgun (WGS) entry which is preliminary data.</text>
</comment>
<accession>A6GB03</accession>
<evidence type="ECO:0000313" key="2">
    <source>
        <dbReference type="EMBL" id="EDM76988.1"/>
    </source>
</evidence>
<dbReference type="Proteomes" id="UP000005801">
    <property type="component" value="Unassembled WGS sequence"/>
</dbReference>
<evidence type="ECO:0000256" key="1">
    <source>
        <dbReference type="SAM" id="MobiDB-lite"/>
    </source>
</evidence>
<dbReference type="AlphaFoldDB" id="A6GB03"/>
<organism evidence="2 3">
    <name type="scientific">Plesiocystis pacifica SIR-1</name>
    <dbReference type="NCBI Taxonomy" id="391625"/>
    <lineage>
        <taxon>Bacteria</taxon>
        <taxon>Pseudomonadati</taxon>
        <taxon>Myxococcota</taxon>
        <taxon>Polyangia</taxon>
        <taxon>Nannocystales</taxon>
        <taxon>Nannocystaceae</taxon>
        <taxon>Plesiocystis</taxon>
    </lineage>
</organism>
<feature type="compositionally biased region" description="Polar residues" evidence="1">
    <location>
        <begin position="44"/>
        <end position="58"/>
    </location>
</feature>
<feature type="region of interest" description="Disordered" evidence="1">
    <location>
        <begin position="79"/>
        <end position="131"/>
    </location>
</feature>
<keyword evidence="3" id="KW-1185">Reference proteome</keyword>
<evidence type="ECO:0000313" key="3">
    <source>
        <dbReference type="Proteomes" id="UP000005801"/>
    </source>
</evidence>
<proteinExistence type="predicted"/>
<dbReference type="EMBL" id="ABCS01000054">
    <property type="protein sequence ID" value="EDM76988.1"/>
    <property type="molecule type" value="Genomic_DNA"/>
</dbReference>
<protein>
    <submittedName>
        <fullName evidence="2">Uncharacterized protein</fullName>
    </submittedName>
</protein>
<feature type="region of interest" description="Disordered" evidence="1">
    <location>
        <begin position="30"/>
        <end position="60"/>
    </location>
</feature>
<name>A6GB03_9BACT</name>
<gene>
    <name evidence="2" type="ORF">PPSIR1_13280</name>
</gene>
<sequence length="131" mass="14937">MRLNVDGDLDMIWRAPRLALEARPKARPELIEVEQLDTPRPRAQPTTDRSTEQTQTQRVLRGRVAQRRKLQVLIEREHGRSEVRRALTQPRSQVDAPTKDDTRFGGVQEPVLASSGFVRHGEHGSSVRLTN</sequence>